<organism evidence="3 4">
    <name type="scientific">Dolosicoccus paucivorans</name>
    <dbReference type="NCBI Taxonomy" id="84521"/>
    <lineage>
        <taxon>Bacteria</taxon>
        <taxon>Bacillati</taxon>
        <taxon>Bacillota</taxon>
        <taxon>Bacilli</taxon>
        <taxon>Lactobacillales</taxon>
        <taxon>Aerococcaceae</taxon>
        <taxon>Dolosicoccus</taxon>
    </lineage>
</organism>
<feature type="compositionally biased region" description="Polar residues" evidence="1">
    <location>
        <begin position="37"/>
        <end position="52"/>
    </location>
</feature>
<proteinExistence type="predicted"/>
<protein>
    <recommendedName>
        <fullName evidence="2">Peptidase C39-like domain-containing protein</fullName>
    </recommendedName>
</protein>
<dbReference type="OrthoDB" id="3186156at2"/>
<dbReference type="STRING" id="84521.SAMN04487994_100925"/>
<dbReference type="EMBL" id="PNHE01000006">
    <property type="protein sequence ID" value="PMC58807.1"/>
    <property type="molecule type" value="Genomic_DNA"/>
</dbReference>
<feature type="region of interest" description="Disordered" evidence="1">
    <location>
        <begin position="36"/>
        <end position="57"/>
    </location>
</feature>
<evidence type="ECO:0000256" key="1">
    <source>
        <dbReference type="SAM" id="MobiDB-lite"/>
    </source>
</evidence>
<dbReference type="Gene3D" id="3.90.70.10">
    <property type="entry name" value="Cysteine proteinases"/>
    <property type="match status" value="1"/>
</dbReference>
<evidence type="ECO:0000313" key="4">
    <source>
        <dbReference type="Proteomes" id="UP000235682"/>
    </source>
</evidence>
<sequence length="299" mass="33967">MKRSIQRNLFAVGLASLLIYINTFAVQSLLSSNSSNEPSTALQSIESTSQPPGETPAVEEVKYTLDDVFKEQKTNKKRARQMAQAILKNDYNNNLAKAQPDILKSLKSHHLSADDMAYLFLDESPSKHVNSSQQLDIPLLLQTDPEWRNLEYGSDSSRQLWENGCAIVTLSMVKGYLDQSEVTPTNILKWSKQQFYRHNEGTSWQIFSEFAKEFDYNYTDLGNDFYTAMEEVQEGRVVVASVKPGYFTEIGHILVIRGYEDGFVFVNDPNDSPEKLHSYQGVPAEVFLNEGVNYWSFSN</sequence>
<accession>A0A1G8K681</accession>
<dbReference type="Proteomes" id="UP000235682">
    <property type="component" value="Unassembled WGS sequence"/>
</dbReference>
<comment type="caution">
    <text evidence="3">The sequence shown here is derived from an EMBL/GenBank/DDBJ whole genome shotgun (WGS) entry which is preliminary data.</text>
</comment>
<name>A0A1G8K681_9LACT</name>
<evidence type="ECO:0000259" key="2">
    <source>
        <dbReference type="Pfam" id="PF13529"/>
    </source>
</evidence>
<dbReference type="RefSeq" id="WP_092084543.1">
    <property type="nucleotide sequence ID" value="NZ_FNEL01000009.1"/>
</dbReference>
<dbReference type="Pfam" id="PF13529">
    <property type="entry name" value="Peptidase_C39_2"/>
    <property type="match status" value="1"/>
</dbReference>
<dbReference type="InterPro" id="IPR039564">
    <property type="entry name" value="Peptidase_C39-like"/>
</dbReference>
<dbReference type="AlphaFoldDB" id="A0A1G8K681"/>
<reference evidence="3 4" key="1">
    <citation type="submission" date="2017-09" db="EMBL/GenBank/DDBJ databases">
        <title>Bacterial strain isolated from the female urinary microbiota.</title>
        <authorList>
            <person name="Thomas-White K."/>
            <person name="Kumar N."/>
            <person name="Forster S."/>
            <person name="Putonti C."/>
            <person name="Lawley T."/>
            <person name="Wolfe A.J."/>
        </authorList>
    </citation>
    <scope>NUCLEOTIDE SEQUENCE [LARGE SCALE GENOMIC DNA]</scope>
    <source>
        <strain evidence="3 4">UMB0852</strain>
    </source>
</reference>
<keyword evidence="4" id="KW-1185">Reference proteome</keyword>
<evidence type="ECO:0000313" key="3">
    <source>
        <dbReference type="EMBL" id="PMC58807.1"/>
    </source>
</evidence>
<feature type="domain" description="Peptidase C39-like" evidence="2">
    <location>
        <begin position="135"/>
        <end position="270"/>
    </location>
</feature>
<gene>
    <name evidence="3" type="ORF">CJ205_02490</name>
</gene>